<evidence type="ECO:0000256" key="1">
    <source>
        <dbReference type="SAM" id="MobiDB-lite"/>
    </source>
</evidence>
<evidence type="ECO:0000313" key="4">
    <source>
        <dbReference type="Proteomes" id="UP000078252"/>
    </source>
</evidence>
<organism evidence="3 4">
    <name type="scientific">Curtobacterium luteum</name>
    <dbReference type="NCBI Taxonomy" id="33881"/>
    <lineage>
        <taxon>Bacteria</taxon>
        <taxon>Bacillati</taxon>
        <taxon>Actinomycetota</taxon>
        <taxon>Actinomycetes</taxon>
        <taxon>Micrococcales</taxon>
        <taxon>Microbacteriaceae</taxon>
        <taxon>Curtobacterium</taxon>
    </lineage>
</organism>
<dbReference type="Proteomes" id="UP000078252">
    <property type="component" value="Unassembled WGS sequence"/>
</dbReference>
<feature type="region of interest" description="Disordered" evidence="1">
    <location>
        <begin position="1"/>
        <end position="24"/>
    </location>
</feature>
<proteinExistence type="predicted"/>
<sequence>MDWSPAAPPLRWEEQTVTTTRRRTPEDFGWTAEDLRSAYAVDGSGPYRYAPDGSGPFSYDADGSGPWLVGPDPTRGIARFAPRQRGAGSRLRRLGTACAAGALAVVLAVGSVAAVAHTVPAQHRVDASAVHSTDPDEG</sequence>
<gene>
    <name evidence="3" type="ORF">NS184_04415</name>
</gene>
<name>A0A175RZS3_9MICO</name>
<dbReference type="EMBL" id="LDQC01000025">
    <property type="protein sequence ID" value="KTR08921.1"/>
    <property type="molecule type" value="Genomic_DNA"/>
</dbReference>
<dbReference type="AlphaFoldDB" id="A0A175RZS3"/>
<feature type="transmembrane region" description="Helical" evidence="2">
    <location>
        <begin position="94"/>
        <end position="116"/>
    </location>
</feature>
<keyword evidence="2" id="KW-1133">Transmembrane helix</keyword>
<evidence type="ECO:0000313" key="3">
    <source>
        <dbReference type="EMBL" id="KTR08921.1"/>
    </source>
</evidence>
<dbReference type="PATRIC" id="fig|33881.3.peg.1155"/>
<keyword evidence="2" id="KW-0472">Membrane</keyword>
<keyword evidence="2" id="KW-0812">Transmembrane</keyword>
<comment type="caution">
    <text evidence="3">The sequence shown here is derived from an EMBL/GenBank/DDBJ whole genome shotgun (WGS) entry which is preliminary data.</text>
</comment>
<accession>A0A175RZS3</accession>
<protein>
    <submittedName>
        <fullName evidence="3">Uncharacterized protein</fullName>
    </submittedName>
</protein>
<evidence type="ECO:0000256" key="2">
    <source>
        <dbReference type="SAM" id="Phobius"/>
    </source>
</evidence>
<reference evidence="3 4" key="1">
    <citation type="journal article" date="2016" name="Front. Microbiol.">
        <title>Genomic Resource of Rice Seed Associated Bacteria.</title>
        <authorList>
            <person name="Midha S."/>
            <person name="Bansal K."/>
            <person name="Sharma S."/>
            <person name="Kumar N."/>
            <person name="Patil P.P."/>
            <person name="Chaudhry V."/>
            <person name="Patil P.B."/>
        </authorList>
    </citation>
    <scope>NUCLEOTIDE SEQUENCE [LARGE SCALE GENOMIC DNA]</scope>
    <source>
        <strain evidence="3 4">NS184</strain>
    </source>
</reference>